<accession>A0A699GIR0</accession>
<sequence>MLAEALESRGVLDEGHMEFLADTKDTFTTSSAVLMVKLSAYDSDILLEHIICQDVMSIVMHADVESTNVLPANNNSLEYDNLEVELLIKENDRLLELIISQDLVHTVVNNLATIANHQNMEKCYLDEYNENLELQAKLSKRNDVVERAVYNELSKKCARMESRLVPNPSSTTSYVPPTKNTWDILFQPMFGEYFNPLQSVVSLVPVAAAPRHVDPTGTPLSTSIDQDTPSTSTSPTQKTQSLVIHSGVEEQLNENKPAQFDNDPFLDILTSEPSS</sequence>
<feature type="region of interest" description="Disordered" evidence="1">
    <location>
        <begin position="214"/>
        <end position="241"/>
    </location>
</feature>
<evidence type="ECO:0000256" key="1">
    <source>
        <dbReference type="SAM" id="MobiDB-lite"/>
    </source>
</evidence>
<name>A0A699GIR0_TANCI</name>
<protein>
    <submittedName>
        <fullName evidence="2">Uncharacterized protein</fullName>
    </submittedName>
</protein>
<evidence type="ECO:0000313" key="2">
    <source>
        <dbReference type="EMBL" id="GEU29664.1"/>
    </source>
</evidence>
<feature type="compositionally biased region" description="Low complexity" evidence="1">
    <location>
        <begin position="221"/>
        <end position="241"/>
    </location>
</feature>
<reference evidence="2" key="1">
    <citation type="journal article" date="2019" name="Sci. Rep.">
        <title>Draft genome of Tanacetum cinerariifolium, the natural source of mosquito coil.</title>
        <authorList>
            <person name="Yamashiro T."/>
            <person name="Shiraishi A."/>
            <person name="Satake H."/>
            <person name="Nakayama K."/>
        </authorList>
    </citation>
    <scope>NUCLEOTIDE SEQUENCE</scope>
</reference>
<organism evidence="2">
    <name type="scientific">Tanacetum cinerariifolium</name>
    <name type="common">Dalmatian daisy</name>
    <name type="synonym">Chrysanthemum cinerariifolium</name>
    <dbReference type="NCBI Taxonomy" id="118510"/>
    <lineage>
        <taxon>Eukaryota</taxon>
        <taxon>Viridiplantae</taxon>
        <taxon>Streptophyta</taxon>
        <taxon>Embryophyta</taxon>
        <taxon>Tracheophyta</taxon>
        <taxon>Spermatophyta</taxon>
        <taxon>Magnoliopsida</taxon>
        <taxon>eudicotyledons</taxon>
        <taxon>Gunneridae</taxon>
        <taxon>Pentapetalae</taxon>
        <taxon>asterids</taxon>
        <taxon>campanulids</taxon>
        <taxon>Asterales</taxon>
        <taxon>Asteraceae</taxon>
        <taxon>Asteroideae</taxon>
        <taxon>Anthemideae</taxon>
        <taxon>Anthemidinae</taxon>
        <taxon>Tanacetum</taxon>
    </lineage>
</organism>
<proteinExistence type="predicted"/>
<gene>
    <name evidence="2" type="ORF">Tci_001642</name>
</gene>
<dbReference type="AlphaFoldDB" id="A0A699GIR0"/>
<dbReference type="EMBL" id="BKCJ010000089">
    <property type="protein sequence ID" value="GEU29664.1"/>
    <property type="molecule type" value="Genomic_DNA"/>
</dbReference>
<comment type="caution">
    <text evidence="2">The sequence shown here is derived from an EMBL/GenBank/DDBJ whole genome shotgun (WGS) entry which is preliminary data.</text>
</comment>
<feature type="region of interest" description="Disordered" evidence="1">
    <location>
        <begin position="253"/>
        <end position="275"/>
    </location>
</feature>